<feature type="domain" description="SAM-dependent MTase RsmB/NOP-type" evidence="6">
    <location>
        <begin position="86"/>
        <end position="364"/>
    </location>
</feature>
<keyword evidence="4 5" id="KW-0694">RNA-binding</keyword>
<dbReference type="InterPro" id="IPR029063">
    <property type="entry name" value="SAM-dependent_MTases_sf"/>
</dbReference>
<evidence type="ECO:0000256" key="2">
    <source>
        <dbReference type="ARBA" id="ARBA00022679"/>
    </source>
</evidence>
<organism evidence="7 8">
    <name type="scientific">Hamiltosporidium tvaerminnensis</name>
    <dbReference type="NCBI Taxonomy" id="1176355"/>
    <lineage>
        <taxon>Eukaryota</taxon>
        <taxon>Fungi</taxon>
        <taxon>Fungi incertae sedis</taxon>
        <taxon>Microsporidia</taxon>
        <taxon>Dubosqiidae</taxon>
        <taxon>Hamiltosporidium</taxon>
    </lineage>
</organism>
<dbReference type="GO" id="GO:0005730">
    <property type="term" value="C:nucleolus"/>
    <property type="evidence" value="ECO:0007669"/>
    <property type="project" value="TreeGrafter"/>
</dbReference>
<keyword evidence="1 5" id="KW-0489">Methyltransferase</keyword>
<evidence type="ECO:0000256" key="1">
    <source>
        <dbReference type="ARBA" id="ARBA00022603"/>
    </source>
</evidence>
<evidence type="ECO:0000256" key="5">
    <source>
        <dbReference type="PROSITE-ProRule" id="PRU01023"/>
    </source>
</evidence>
<evidence type="ECO:0000256" key="3">
    <source>
        <dbReference type="ARBA" id="ARBA00022691"/>
    </source>
</evidence>
<comment type="similarity">
    <text evidence="5">Belongs to the class I-like SAM-binding methyltransferase superfamily. RsmB/NOP family.</text>
</comment>
<name>A0A4Q9L1Y1_9MICR</name>
<dbReference type="InterPro" id="IPR001678">
    <property type="entry name" value="MeTrfase_RsmB-F_NOP2_dom"/>
</dbReference>
<feature type="binding site" evidence="5">
    <location>
        <position position="250"/>
    </location>
    <ligand>
        <name>S-adenosyl-L-methionine</name>
        <dbReference type="ChEBI" id="CHEBI:59789"/>
    </ligand>
</feature>
<proteinExistence type="inferred from homology"/>
<accession>A0A4Q9L1Y1</accession>
<feature type="active site" description="Nucleophile" evidence="5">
    <location>
        <position position="297"/>
    </location>
</feature>
<dbReference type="VEuPathDB" id="MicrosporidiaDB:CWI37_0828p0010"/>
<dbReference type="Proteomes" id="UP000292362">
    <property type="component" value="Unassembled WGS sequence"/>
</dbReference>
<dbReference type="PANTHER" id="PTHR22807">
    <property type="entry name" value="NOP2 YEAST -RELATED NOL1/NOP2/FMU SUN DOMAIN-CONTAINING"/>
    <property type="match status" value="1"/>
</dbReference>
<dbReference type="GO" id="GO:0070475">
    <property type="term" value="P:rRNA base methylation"/>
    <property type="evidence" value="ECO:0007669"/>
    <property type="project" value="TreeGrafter"/>
</dbReference>
<dbReference type="PROSITE" id="PS51686">
    <property type="entry name" value="SAM_MT_RSMB_NOP"/>
    <property type="match status" value="1"/>
</dbReference>
<dbReference type="Gene3D" id="3.40.50.150">
    <property type="entry name" value="Vaccinia Virus protein VP39"/>
    <property type="match status" value="1"/>
</dbReference>
<feature type="binding site" evidence="5">
    <location>
        <position position="205"/>
    </location>
    <ligand>
        <name>S-adenosyl-L-methionine</name>
        <dbReference type="ChEBI" id="CHEBI:59789"/>
    </ligand>
</feature>
<dbReference type="PANTHER" id="PTHR22807:SF4">
    <property type="entry name" value="28S RRNA (CYTOSINE-C(5))-METHYLTRANSFERASE"/>
    <property type="match status" value="1"/>
</dbReference>
<gene>
    <name evidence="7" type="ORF">CWI37_0828p0010</name>
</gene>
<evidence type="ECO:0000256" key="4">
    <source>
        <dbReference type="ARBA" id="ARBA00022884"/>
    </source>
</evidence>
<feature type="binding site" evidence="5">
    <location>
        <position position="232"/>
    </location>
    <ligand>
        <name>S-adenosyl-L-methionine</name>
        <dbReference type="ChEBI" id="CHEBI:59789"/>
    </ligand>
</feature>
<keyword evidence="3 5" id="KW-0949">S-adenosyl-L-methionine</keyword>
<dbReference type="GO" id="GO:0008173">
    <property type="term" value="F:RNA methyltransferase activity"/>
    <property type="evidence" value="ECO:0007669"/>
    <property type="project" value="InterPro"/>
</dbReference>
<dbReference type="Pfam" id="PF01189">
    <property type="entry name" value="Methyltr_RsmB-F"/>
    <property type="match status" value="1"/>
</dbReference>
<dbReference type="InterPro" id="IPR023267">
    <property type="entry name" value="RCMT"/>
</dbReference>
<sequence>MTNIDGFYIETSNILKEIIEKGGTIRNICYKKSQPAKYIALLQNVLTNYRKIKSIVKETGLFIKNKYLSVILCYEMLENRVFLKEYSDLIIKIKEQNIDLISYKPKKVFVRINKLKKNTNVLEGFDVLRTDIPDVYEILNDTLLYRNEFYKKYFFYIQNVVTCIPPYILNPGKRSFVVDCCAAPGNKTTHLSMLMNNKGKIYAFEKDKQRYKILKENVLNSGANNINTKCMDFLRTDPLDYKEVTHILADPSCTGSGLHPYYQKNTERIKKLSNFQKMLLNHCFKFPSVHKIVYSTCSIHEEENEEVVKEVLEKNPDFKLKKIRRMCSGKRGNKSYNFYKKVLKFYPSLELGTIGFFVAFFKRK</sequence>
<dbReference type="AlphaFoldDB" id="A0A4Q9L1Y1"/>
<dbReference type="SUPFAM" id="SSF53335">
    <property type="entry name" value="S-adenosyl-L-methionine-dependent methyltransferases"/>
    <property type="match status" value="1"/>
</dbReference>
<evidence type="ECO:0000313" key="7">
    <source>
        <dbReference type="EMBL" id="TBU01025.1"/>
    </source>
</evidence>
<dbReference type="CDD" id="cd02440">
    <property type="entry name" value="AdoMet_MTases"/>
    <property type="match status" value="1"/>
</dbReference>
<comment type="caution">
    <text evidence="7">The sequence shown here is derived from an EMBL/GenBank/DDBJ whole genome shotgun (WGS) entry which is preliminary data.</text>
</comment>
<feature type="binding site" evidence="5">
    <location>
        <begin position="181"/>
        <end position="187"/>
    </location>
    <ligand>
        <name>S-adenosyl-L-methionine</name>
        <dbReference type="ChEBI" id="CHEBI:59789"/>
    </ligand>
</feature>
<dbReference type="GO" id="GO:0003723">
    <property type="term" value="F:RNA binding"/>
    <property type="evidence" value="ECO:0007669"/>
    <property type="project" value="UniProtKB-UniRule"/>
</dbReference>
<reference evidence="7 8" key="1">
    <citation type="submission" date="2017-12" db="EMBL/GenBank/DDBJ databases">
        <authorList>
            <person name="Pombert J.-F."/>
            <person name="Haag K.L."/>
            <person name="Ebert D."/>
        </authorList>
    </citation>
    <scope>NUCLEOTIDE SEQUENCE [LARGE SCALE GENOMIC DNA]</scope>
    <source>
        <strain evidence="7">FI-OER-3-3</strain>
    </source>
</reference>
<evidence type="ECO:0000259" key="6">
    <source>
        <dbReference type="PROSITE" id="PS51686"/>
    </source>
</evidence>
<evidence type="ECO:0000313" key="8">
    <source>
        <dbReference type="Proteomes" id="UP000292362"/>
    </source>
</evidence>
<dbReference type="InterPro" id="IPR049560">
    <property type="entry name" value="MeTrfase_RsmB-F_NOP2_cat"/>
</dbReference>
<protein>
    <submittedName>
        <fullName evidence="7">rRNA methyltransferase</fullName>
    </submittedName>
</protein>
<keyword evidence="2 5" id="KW-0808">Transferase</keyword>
<dbReference type="PRINTS" id="PR02008">
    <property type="entry name" value="RCMTFAMILY"/>
</dbReference>
<dbReference type="EMBL" id="PITJ01000828">
    <property type="protein sequence ID" value="TBU01025.1"/>
    <property type="molecule type" value="Genomic_DNA"/>
</dbReference>